<dbReference type="AlphaFoldDB" id="A0A0E9ST62"/>
<reference evidence="1" key="2">
    <citation type="journal article" date="2015" name="Fish Shellfish Immunol.">
        <title>Early steps in the European eel (Anguilla anguilla)-Vibrio vulnificus interaction in the gills: Role of the RtxA13 toxin.</title>
        <authorList>
            <person name="Callol A."/>
            <person name="Pajuelo D."/>
            <person name="Ebbesson L."/>
            <person name="Teles M."/>
            <person name="MacKenzie S."/>
            <person name="Amaro C."/>
        </authorList>
    </citation>
    <scope>NUCLEOTIDE SEQUENCE</scope>
</reference>
<evidence type="ECO:0000313" key="1">
    <source>
        <dbReference type="EMBL" id="JAH44554.1"/>
    </source>
</evidence>
<organism evidence="1">
    <name type="scientific">Anguilla anguilla</name>
    <name type="common">European freshwater eel</name>
    <name type="synonym">Muraena anguilla</name>
    <dbReference type="NCBI Taxonomy" id="7936"/>
    <lineage>
        <taxon>Eukaryota</taxon>
        <taxon>Metazoa</taxon>
        <taxon>Chordata</taxon>
        <taxon>Craniata</taxon>
        <taxon>Vertebrata</taxon>
        <taxon>Euteleostomi</taxon>
        <taxon>Actinopterygii</taxon>
        <taxon>Neopterygii</taxon>
        <taxon>Teleostei</taxon>
        <taxon>Anguilliformes</taxon>
        <taxon>Anguillidae</taxon>
        <taxon>Anguilla</taxon>
    </lineage>
</organism>
<proteinExistence type="predicted"/>
<reference evidence="1" key="1">
    <citation type="submission" date="2014-11" db="EMBL/GenBank/DDBJ databases">
        <authorList>
            <person name="Amaro Gonzalez C."/>
        </authorList>
    </citation>
    <scope>NUCLEOTIDE SEQUENCE</scope>
</reference>
<name>A0A0E9ST62_ANGAN</name>
<protein>
    <submittedName>
        <fullName evidence="1">Uncharacterized protein</fullName>
    </submittedName>
</protein>
<dbReference type="EMBL" id="GBXM01064023">
    <property type="protein sequence ID" value="JAH44554.1"/>
    <property type="molecule type" value="Transcribed_RNA"/>
</dbReference>
<sequence>MCRLSSKCERVMFKARLVSQRMTPPQKKTLVD</sequence>
<accession>A0A0E9ST62</accession>